<reference evidence="2 3" key="1">
    <citation type="journal article" date="2024" name="Int. J. Syst. Evol. Microbiol.">
        <title>Virgibacillus tibetensis sp. nov., isolated from salt lake on the Tibetan Plateau of China.</title>
        <authorList>
            <person name="Phurbu D."/>
            <person name="Liu Z.-X."/>
            <person name="Wang R."/>
            <person name="Zheng Y.-Y."/>
            <person name="Liu H.-C."/>
            <person name="Zhou Y.-G."/>
            <person name="Yu Y.-J."/>
            <person name="Li A.-H."/>
        </authorList>
    </citation>
    <scope>NUCLEOTIDE SEQUENCE [LARGE SCALE GENOMIC DNA]</scope>
    <source>
        <strain evidence="2 3">C22-A2</strain>
    </source>
</reference>
<name>A0ABU6KGJ1_9BACI</name>
<dbReference type="Gene3D" id="3.40.50.720">
    <property type="entry name" value="NAD(P)-binding Rossmann-like Domain"/>
    <property type="match status" value="1"/>
</dbReference>
<dbReference type="InterPro" id="IPR052585">
    <property type="entry name" value="Lipid_raft_assoc_Zn_ADH"/>
</dbReference>
<dbReference type="SUPFAM" id="SSF50129">
    <property type="entry name" value="GroES-like"/>
    <property type="match status" value="1"/>
</dbReference>
<feature type="domain" description="Enoyl reductase (ER)" evidence="1">
    <location>
        <begin position="10"/>
        <end position="305"/>
    </location>
</feature>
<dbReference type="Pfam" id="PF08240">
    <property type="entry name" value="ADH_N"/>
    <property type="match status" value="1"/>
</dbReference>
<sequence length="308" mass="33347">MKAIVVKEAGNIEDFVEKEVDKPKVNADDVLIEVHAVSINPVDSAIRKGKMPFKLKSPMILGTDISGVVSEVGENVSDFSIGDEVFTSYKVNRGGGLAEFVSIPEKYVIKKPEKVTFEEASALGIAALTAYQLVNKELYQVQEGETVFVQGGSGGVGTYTVQFAKQNGAHVIATTSRNKELLESLAVDQVVNYKEEDVPKAYVNKADMLIDTVGQGTETLPVVVEGGRALTPATPISDDKAAERNITIDRITYEINTDQLKNLVDQVARGDLKVVIDEVYPFIQDGVQKAYELSESGHAAGKIVIKVK</sequence>
<dbReference type="PANTHER" id="PTHR43482">
    <property type="entry name" value="PROTEIN AST1-RELATED"/>
    <property type="match status" value="1"/>
</dbReference>
<dbReference type="RefSeq" id="WP_327607171.1">
    <property type="nucleotide sequence ID" value="NZ_JARZFX010000003.1"/>
</dbReference>
<dbReference type="EMBL" id="JARZFX010000003">
    <property type="protein sequence ID" value="MEC5423602.1"/>
    <property type="molecule type" value="Genomic_DNA"/>
</dbReference>
<evidence type="ECO:0000313" key="2">
    <source>
        <dbReference type="EMBL" id="MEC5423602.1"/>
    </source>
</evidence>
<comment type="caution">
    <text evidence="2">The sequence shown here is derived from an EMBL/GenBank/DDBJ whole genome shotgun (WGS) entry which is preliminary data.</text>
</comment>
<dbReference type="GO" id="GO:0016491">
    <property type="term" value="F:oxidoreductase activity"/>
    <property type="evidence" value="ECO:0007669"/>
    <property type="project" value="UniProtKB-KW"/>
</dbReference>
<accession>A0ABU6KGJ1</accession>
<dbReference type="InterPro" id="IPR036291">
    <property type="entry name" value="NAD(P)-bd_dom_sf"/>
</dbReference>
<organism evidence="2 3">
    <name type="scientific">Virgibacillus tibetensis</name>
    <dbReference type="NCBI Taxonomy" id="3042313"/>
    <lineage>
        <taxon>Bacteria</taxon>
        <taxon>Bacillati</taxon>
        <taxon>Bacillota</taxon>
        <taxon>Bacilli</taxon>
        <taxon>Bacillales</taxon>
        <taxon>Bacillaceae</taxon>
        <taxon>Virgibacillus</taxon>
    </lineage>
</organism>
<dbReference type="SUPFAM" id="SSF51735">
    <property type="entry name" value="NAD(P)-binding Rossmann-fold domains"/>
    <property type="match status" value="1"/>
</dbReference>
<dbReference type="Gene3D" id="3.90.180.10">
    <property type="entry name" value="Medium-chain alcohol dehydrogenases, catalytic domain"/>
    <property type="match status" value="1"/>
</dbReference>
<protein>
    <submittedName>
        <fullName evidence="2">NADP-dependent oxidoreductase</fullName>
        <ecNumber evidence="2">1.-.-.-</ecNumber>
    </submittedName>
</protein>
<dbReference type="InterPro" id="IPR013154">
    <property type="entry name" value="ADH-like_N"/>
</dbReference>
<dbReference type="InterPro" id="IPR011032">
    <property type="entry name" value="GroES-like_sf"/>
</dbReference>
<dbReference type="InterPro" id="IPR020843">
    <property type="entry name" value="ER"/>
</dbReference>
<dbReference type="CDD" id="cd05289">
    <property type="entry name" value="MDR_like_2"/>
    <property type="match status" value="1"/>
</dbReference>
<dbReference type="EC" id="1.-.-.-" evidence="2"/>
<gene>
    <name evidence="2" type="ORF">QGM71_08870</name>
</gene>
<evidence type="ECO:0000259" key="1">
    <source>
        <dbReference type="SMART" id="SM00829"/>
    </source>
</evidence>
<evidence type="ECO:0000313" key="3">
    <source>
        <dbReference type="Proteomes" id="UP001335737"/>
    </source>
</evidence>
<keyword evidence="2" id="KW-0560">Oxidoreductase</keyword>
<keyword evidence="3" id="KW-1185">Reference proteome</keyword>
<dbReference type="SMART" id="SM00829">
    <property type="entry name" value="PKS_ER"/>
    <property type="match status" value="1"/>
</dbReference>
<dbReference type="Proteomes" id="UP001335737">
    <property type="component" value="Unassembled WGS sequence"/>
</dbReference>
<proteinExistence type="predicted"/>
<dbReference type="PANTHER" id="PTHR43482:SF1">
    <property type="entry name" value="PROTEIN AST1-RELATED"/>
    <property type="match status" value="1"/>
</dbReference>
<dbReference type="Pfam" id="PF13602">
    <property type="entry name" value="ADH_zinc_N_2"/>
    <property type="match status" value="1"/>
</dbReference>